<dbReference type="AlphaFoldDB" id="A0A9Q8P2P9"/>
<name>A0A9Q8P2P9_PASFU</name>
<reference evidence="1" key="1">
    <citation type="submission" date="2021-12" db="EMBL/GenBank/DDBJ databases">
        <authorList>
            <person name="Zaccaron A."/>
            <person name="Stergiopoulos I."/>
        </authorList>
    </citation>
    <scope>NUCLEOTIDE SEQUENCE</scope>
    <source>
        <strain evidence="1">Race5_Kim</strain>
    </source>
</reference>
<dbReference type="RefSeq" id="XP_047755345.1">
    <property type="nucleotide sequence ID" value="XM_047900871.1"/>
</dbReference>
<accession>A0A9Q8P2P9</accession>
<dbReference type="EMBL" id="CP090163">
    <property type="protein sequence ID" value="UJO10979.1"/>
    <property type="molecule type" value="Genomic_DNA"/>
</dbReference>
<evidence type="ECO:0000313" key="1">
    <source>
        <dbReference type="EMBL" id="UJO10979.1"/>
    </source>
</evidence>
<evidence type="ECO:0000313" key="2">
    <source>
        <dbReference type="Proteomes" id="UP000756132"/>
    </source>
</evidence>
<gene>
    <name evidence="1" type="ORF">CLAFUR5_01723</name>
</gene>
<proteinExistence type="predicted"/>
<keyword evidence="2" id="KW-1185">Reference proteome</keyword>
<dbReference type="KEGG" id="ffu:CLAFUR5_01723"/>
<reference evidence="1" key="2">
    <citation type="journal article" date="2022" name="Microb. Genom.">
        <title>A chromosome-scale genome assembly of the tomato pathogen Cladosporium fulvum reveals a compartmentalized genome architecture and the presence of a dispensable chromosome.</title>
        <authorList>
            <person name="Zaccaron A.Z."/>
            <person name="Chen L.H."/>
            <person name="Samaras A."/>
            <person name="Stergiopoulos I."/>
        </authorList>
    </citation>
    <scope>NUCLEOTIDE SEQUENCE</scope>
    <source>
        <strain evidence="1">Race5_Kim</strain>
    </source>
</reference>
<protein>
    <submittedName>
        <fullName evidence="1">Uncharacterized protein</fullName>
    </submittedName>
</protein>
<organism evidence="1 2">
    <name type="scientific">Passalora fulva</name>
    <name type="common">Tomato leaf mold</name>
    <name type="synonym">Cladosporium fulvum</name>
    <dbReference type="NCBI Taxonomy" id="5499"/>
    <lineage>
        <taxon>Eukaryota</taxon>
        <taxon>Fungi</taxon>
        <taxon>Dikarya</taxon>
        <taxon>Ascomycota</taxon>
        <taxon>Pezizomycotina</taxon>
        <taxon>Dothideomycetes</taxon>
        <taxon>Dothideomycetidae</taxon>
        <taxon>Mycosphaerellales</taxon>
        <taxon>Mycosphaerellaceae</taxon>
        <taxon>Fulvia</taxon>
    </lineage>
</organism>
<dbReference type="Proteomes" id="UP000756132">
    <property type="component" value="Chromosome 1"/>
</dbReference>
<sequence>MCGNVTWCPNEATTAIEVQGDPAPMMISASATSACAIPTSADLRQCTKIAAGPVVITEASGVGDIGTAVARRQDAAETGSMASGGAVSCICGSSMTREVWPVTCGSQTWCPNEATSAVEVTGTPAPATLT</sequence>
<dbReference type="GeneID" id="71981601"/>